<evidence type="ECO:0000256" key="2">
    <source>
        <dbReference type="ARBA" id="ARBA00009748"/>
    </source>
</evidence>
<feature type="region of interest" description="Disordered" evidence="10">
    <location>
        <begin position="115"/>
        <end position="137"/>
    </location>
</feature>
<proteinExistence type="inferred from homology"/>
<evidence type="ECO:0000256" key="3">
    <source>
        <dbReference type="ARBA" id="ARBA00022475"/>
    </source>
</evidence>
<dbReference type="EMBL" id="CABITT030000006">
    <property type="protein sequence ID" value="VVB07732.1"/>
    <property type="molecule type" value="Genomic_DNA"/>
</dbReference>
<feature type="signal peptide" evidence="11">
    <location>
        <begin position="1"/>
        <end position="23"/>
    </location>
</feature>
<comment type="subcellular location">
    <subcellularLocation>
        <location evidence="1">Cell membrane</location>
        <topology evidence="1">Lipid-anchor</topology>
        <topology evidence="1">GPI-anchor</topology>
    </subcellularLocation>
</comment>
<dbReference type="Pfam" id="PF14368">
    <property type="entry name" value="LTP_2"/>
    <property type="match status" value="1"/>
</dbReference>
<evidence type="ECO:0000313" key="13">
    <source>
        <dbReference type="EMBL" id="VVB07732.1"/>
    </source>
</evidence>
<keyword evidence="4" id="KW-0336">GPI-anchor</keyword>
<feature type="chain" id="PRO_5021815170" description="Bifunctional inhibitor/plant lipid transfer protein/seed storage helical domain-containing protein" evidence="11">
    <location>
        <begin position="24"/>
        <end position="162"/>
    </location>
</feature>
<dbReference type="InterPro" id="IPR016140">
    <property type="entry name" value="Bifunc_inhib/LTP/seed_store"/>
</dbReference>
<protein>
    <recommendedName>
        <fullName evidence="12">Bifunctional inhibitor/plant lipid transfer protein/seed storage helical domain-containing protein</fullName>
    </recommendedName>
</protein>
<evidence type="ECO:0000256" key="5">
    <source>
        <dbReference type="ARBA" id="ARBA00022729"/>
    </source>
</evidence>
<keyword evidence="14" id="KW-1185">Reference proteome</keyword>
<keyword evidence="7" id="KW-1015">Disulfide bond</keyword>
<evidence type="ECO:0000256" key="1">
    <source>
        <dbReference type="ARBA" id="ARBA00004609"/>
    </source>
</evidence>
<dbReference type="SUPFAM" id="SSF47699">
    <property type="entry name" value="Bifunctional inhibitor/lipid-transfer protein/seed storage 2S albumin"/>
    <property type="match status" value="1"/>
</dbReference>
<name>A0A565C295_9BRAS</name>
<dbReference type="AlphaFoldDB" id="A0A565C295"/>
<evidence type="ECO:0000256" key="7">
    <source>
        <dbReference type="ARBA" id="ARBA00023157"/>
    </source>
</evidence>
<dbReference type="OrthoDB" id="1106799at2759"/>
<evidence type="ECO:0000256" key="4">
    <source>
        <dbReference type="ARBA" id="ARBA00022622"/>
    </source>
</evidence>
<accession>A0A565C295</accession>
<keyword evidence="5 11" id="KW-0732">Signal</keyword>
<comment type="similarity">
    <text evidence="2">Belongs to the plant LTP family.</text>
</comment>
<dbReference type="PANTHER" id="PTHR33044">
    <property type="entry name" value="BIFUNCTIONAL INHIBITOR/LIPID-TRANSFER PROTEIN/SEED STORAGE 2S ALBUMIN SUPERFAMILY PROTEIN-RELATED"/>
    <property type="match status" value="1"/>
</dbReference>
<dbReference type="GO" id="GO:0005886">
    <property type="term" value="C:plasma membrane"/>
    <property type="evidence" value="ECO:0007669"/>
    <property type="project" value="UniProtKB-SubCell"/>
</dbReference>
<gene>
    <name evidence="13" type="ORF">ANE_LOCUS18176</name>
</gene>
<dbReference type="GO" id="GO:0098552">
    <property type="term" value="C:side of membrane"/>
    <property type="evidence" value="ECO:0007669"/>
    <property type="project" value="UniProtKB-KW"/>
</dbReference>
<dbReference type="InterPro" id="IPR036312">
    <property type="entry name" value="Bifun_inhib/LTP/seed_sf"/>
</dbReference>
<evidence type="ECO:0000259" key="12">
    <source>
        <dbReference type="Pfam" id="PF14368"/>
    </source>
</evidence>
<evidence type="ECO:0000256" key="10">
    <source>
        <dbReference type="SAM" id="MobiDB-lite"/>
    </source>
</evidence>
<keyword evidence="6" id="KW-0472">Membrane</keyword>
<keyword evidence="9" id="KW-0449">Lipoprotein</keyword>
<organism evidence="13 14">
    <name type="scientific">Arabis nemorensis</name>
    <dbReference type="NCBI Taxonomy" id="586526"/>
    <lineage>
        <taxon>Eukaryota</taxon>
        <taxon>Viridiplantae</taxon>
        <taxon>Streptophyta</taxon>
        <taxon>Embryophyta</taxon>
        <taxon>Tracheophyta</taxon>
        <taxon>Spermatophyta</taxon>
        <taxon>Magnoliopsida</taxon>
        <taxon>eudicotyledons</taxon>
        <taxon>Gunneridae</taxon>
        <taxon>Pentapetalae</taxon>
        <taxon>rosids</taxon>
        <taxon>malvids</taxon>
        <taxon>Brassicales</taxon>
        <taxon>Brassicaceae</taxon>
        <taxon>Arabideae</taxon>
        <taxon>Arabis</taxon>
    </lineage>
</organism>
<sequence length="162" mass="16273">MAQTTTMIFLVATLLMAATIVSGQKPPTPVAPSPTVDEAMNCAAGLTVCVPTITGGGTPSQECCTAIDIALKTQITCLCGFIKSATLVVPFNVTAFSALLSQNCGIDTDPNLCSQTSAQAPPSPTTTAPIPGPPKAGKNAASKLAGTGLVGIVLTTMATMLY</sequence>
<dbReference type="InterPro" id="IPR043325">
    <property type="entry name" value="LTSS"/>
</dbReference>
<evidence type="ECO:0000256" key="6">
    <source>
        <dbReference type="ARBA" id="ARBA00023136"/>
    </source>
</evidence>
<evidence type="ECO:0000313" key="14">
    <source>
        <dbReference type="Proteomes" id="UP000489600"/>
    </source>
</evidence>
<feature type="domain" description="Bifunctional inhibitor/plant lipid transfer protein/seed storage helical" evidence="12">
    <location>
        <begin position="38"/>
        <end position="113"/>
    </location>
</feature>
<keyword evidence="8" id="KW-0325">Glycoprotein</keyword>
<evidence type="ECO:0000256" key="8">
    <source>
        <dbReference type="ARBA" id="ARBA00023180"/>
    </source>
</evidence>
<evidence type="ECO:0000256" key="11">
    <source>
        <dbReference type="SAM" id="SignalP"/>
    </source>
</evidence>
<dbReference type="Gene3D" id="1.10.110.10">
    <property type="entry name" value="Plant lipid-transfer and hydrophobic proteins"/>
    <property type="match status" value="1"/>
</dbReference>
<evidence type="ECO:0000256" key="9">
    <source>
        <dbReference type="ARBA" id="ARBA00023288"/>
    </source>
</evidence>
<keyword evidence="3" id="KW-1003">Cell membrane</keyword>
<dbReference type="Proteomes" id="UP000489600">
    <property type="component" value="Unassembled WGS sequence"/>
</dbReference>
<comment type="caution">
    <text evidence="13">The sequence shown here is derived from an EMBL/GenBank/DDBJ whole genome shotgun (WGS) entry which is preliminary data.</text>
</comment>
<reference evidence="13" key="1">
    <citation type="submission" date="2019-07" db="EMBL/GenBank/DDBJ databases">
        <authorList>
            <person name="Dittberner H."/>
        </authorList>
    </citation>
    <scope>NUCLEOTIDE SEQUENCE [LARGE SCALE GENOMIC DNA]</scope>
</reference>